<feature type="domain" description="Glycoside hydrolase family 5" evidence="10">
    <location>
        <begin position="111"/>
        <end position="241"/>
    </location>
</feature>
<name>A0A2T2N763_CORCC</name>
<dbReference type="STRING" id="1448308.A0A2T2N763"/>
<proteinExistence type="inferred from homology"/>
<comment type="subcellular location">
    <subcellularLocation>
        <location evidence="2">Secreted</location>
    </subcellularLocation>
</comment>
<dbReference type="AlphaFoldDB" id="A0A2T2N763"/>
<dbReference type="GO" id="GO:0016985">
    <property type="term" value="F:mannan endo-1,4-beta-mannosidase activity"/>
    <property type="evidence" value="ECO:0007669"/>
    <property type="project" value="UniProtKB-EC"/>
</dbReference>
<evidence type="ECO:0000256" key="5">
    <source>
        <dbReference type="ARBA" id="ARBA00022525"/>
    </source>
</evidence>
<dbReference type="InterPro" id="IPR045053">
    <property type="entry name" value="MAN-like"/>
</dbReference>
<sequence>MLEQTATGFPSSPTTTMSMSSWDTSRRLDKRFCGSGGSTMPSPTPAQAPSTSSSSRARLRPSTREPMVSSVWMRLSRRLRSMASSSSSTLSTTGPTTAAWQPTFIKAVISRYRNSNAVFAWELANEPRCNGCQTSVLTSWIRQTSNYIRSLDSDHMITVGDEGFGLAGDGSYPYQFTEGIDWAANLALPNISFGTFHLYPGSWGVSNSWGNGWITAHAKICQQLNKPCLFEEYGVTNAADHCPVESQWQKTSLGATGMAGDLFWQLGDTIPSTGQQTHNDGHTIYYGSADWKCLVDDHIKRIG</sequence>
<keyword evidence="6" id="KW-0732">Signal</keyword>
<evidence type="ECO:0000313" key="12">
    <source>
        <dbReference type="Proteomes" id="UP000240883"/>
    </source>
</evidence>
<evidence type="ECO:0000256" key="3">
    <source>
        <dbReference type="ARBA" id="ARBA00005641"/>
    </source>
</evidence>
<feature type="region of interest" description="Disordered" evidence="9">
    <location>
        <begin position="1"/>
        <end position="67"/>
    </location>
</feature>
<evidence type="ECO:0000256" key="7">
    <source>
        <dbReference type="ARBA" id="ARBA00022801"/>
    </source>
</evidence>
<evidence type="ECO:0000256" key="9">
    <source>
        <dbReference type="SAM" id="MobiDB-lite"/>
    </source>
</evidence>
<keyword evidence="8" id="KW-0326">Glycosidase</keyword>
<dbReference type="InterPro" id="IPR017853">
    <property type="entry name" value="GH"/>
</dbReference>
<feature type="compositionally biased region" description="Low complexity" evidence="9">
    <location>
        <begin position="38"/>
        <end position="56"/>
    </location>
</feature>
<organism evidence="11 12">
    <name type="scientific">Corynespora cassiicola Philippines</name>
    <dbReference type="NCBI Taxonomy" id="1448308"/>
    <lineage>
        <taxon>Eukaryota</taxon>
        <taxon>Fungi</taxon>
        <taxon>Dikarya</taxon>
        <taxon>Ascomycota</taxon>
        <taxon>Pezizomycotina</taxon>
        <taxon>Dothideomycetes</taxon>
        <taxon>Pleosporomycetidae</taxon>
        <taxon>Pleosporales</taxon>
        <taxon>Corynesporascaceae</taxon>
        <taxon>Corynespora</taxon>
    </lineage>
</organism>
<comment type="catalytic activity">
    <reaction evidence="1">
        <text>Random hydrolysis of (1-&gt;4)-beta-D-mannosidic linkages in mannans, galactomannans and glucomannans.</text>
        <dbReference type="EC" id="3.2.1.78"/>
    </reaction>
</comment>
<dbReference type="EMBL" id="KZ678145">
    <property type="protein sequence ID" value="PSN61277.1"/>
    <property type="molecule type" value="Genomic_DNA"/>
</dbReference>
<dbReference type="SUPFAM" id="SSF51445">
    <property type="entry name" value="(Trans)glycosidases"/>
    <property type="match status" value="1"/>
</dbReference>
<dbReference type="PANTHER" id="PTHR31451">
    <property type="match status" value="1"/>
</dbReference>
<keyword evidence="5" id="KW-0964">Secreted</keyword>
<evidence type="ECO:0000256" key="8">
    <source>
        <dbReference type="ARBA" id="ARBA00023295"/>
    </source>
</evidence>
<evidence type="ECO:0000259" key="10">
    <source>
        <dbReference type="Pfam" id="PF26410"/>
    </source>
</evidence>
<accession>A0A2T2N763</accession>
<dbReference type="Gene3D" id="3.20.20.80">
    <property type="entry name" value="Glycosidases"/>
    <property type="match status" value="1"/>
</dbReference>
<reference evidence="11 12" key="1">
    <citation type="journal article" date="2018" name="Front. Microbiol.">
        <title>Genome-Wide Analysis of Corynespora cassiicola Leaf Fall Disease Putative Effectors.</title>
        <authorList>
            <person name="Lopez D."/>
            <person name="Ribeiro S."/>
            <person name="Label P."/>
            <person name="Fumanal B."/>
            <person name="Venisse J.S."/>
            <person name="Kohler A."/>
            <person name="de Oliveira R.R."/>
            <person name="Labutti K."/>
            <person name="Lipzen A."/>
            <person name="Lail K."/>
            <person name="Bauer D."/>
            <person name="Ohm R.A."/>
            <person name="Barry K.W."/>
            <person name="Spatafora J."/>
            <person name="Grigoriev I.V."/>
            <person name="Martin F.M."/>
            <person name="Pujade-Renaud V."/>
        </authorList>
    </citation>
    <scope>NUCLEOTIDE SEQUENCE [LARGE SCALE GENOMIC DNA]</scope>
    <source>
        <strain evidence="11 12">Philippines</strain>
    </source>
</reference>
<evidence type="ECO:0000256" key="1">
    <source>
        <dbReference type="ARBA" id="ARBA00001678"/>
    </source>
</evidence>
<dbReference type="PANTHER" id="PTHR31451:SF39">
    <property type="entry name" value="MANNAN ENDO-1,4-BETA-MANNOSIDASE 1"/>
    <property type="match status" value="1"/>
</dbReference>
<dbReference type="GO" id="GO:0046355">
    <property type="term" value="P:mannan catabolic process"/>
    <property type="evidence" value="ECO:0007669"/>
    <property type="project" value="UniProtKB-ARBA"/>
</dbReference>
<dbReference type="Proteomes" id="UP000240883">
    <property type="component" value="Unassembled WGS sequence"/>
</dbReference>
<keyword evidence="7 11" id="KW-0378">Hydrolase</keyword>
<evidence type="ECO:0000313" key="11">
    <source>
        <dbReference type="EMBL" id="PSN61277.1"/>
    </source>
</evidence>
<evidence type="ECO:0000256" key="4">
    <source>
        <dbReference type="ARBA" id="ARBA00012706"/>
    </source>
</evidence>
<keyword evidence="12" id="KW-1185">Reference proteome</keyword>
<dbReference type="Pfam" id="PF26410">
    <property type="entry name" value="GH5_mannosidase"/>
    <property type="match status" value="1"/>
</dbReference>
<comment type="similarity">
    <text evidence="3">Belongs to the glycosyl hydrolase 5 (cellulase A) family.</text>
</comment>
<gene>
    <name evidence="11" type="ORF">BS50DRAFT_578650</name>
</gene>
<protein>
    <recommendedName>
        <fullName evidence="4">mannan endo-1,4-beta-mannosidase</fullName>
        <ecNumber evidence="4">3.2.1.78</ecNumber>
    </recommendedName>
</protein>
<dbReference type="GO" id="GO:0005576">
    <property type="term" value="C:extracellular region"/>
    <property type="evidence" value="ECO:0007669"/>
    <property type="project" value="UniProtKB-SubCell"/>
</dbReference>
<feature type="compositionally biased region" description="Low complexity" evidence="9">
    <location>
        <begin position="10"/>
        <end position="21"/>
    </location>
</feature>
<evidence type="ECO:0000256" key="2">
    <source>
        <dbReference type="ARBA" id="ARBA00004613"/>
    </source>
</evidence>
<evidence type="ECO:0000256" key="6">
    <source>
        <dbReference type="ARBA" id="ARBA00022729"/>
    </source>
</evidence>
<dbReference type="InterPro" id="IPR001547">
    <property type="entry name" value="Glyco_hydro_5"/>
</dbReference>
<dbReference type="OrthoDB" id="406631at2759"/>
<dbReference type="EC" id="3.2.1.78" evidence="4"/>